<organism evidence="1 2">
    <name type="scientific">Nepenthes gracilis</name>
    <name type="common">Slender pitcher plant</name>
    <dbReference type="NCBI Taxonomy" id="150966"/>
    <lineage>
        <taxon>Eukaryota</taxon>
        <taxon>Viridiplantae</taxon>
        <taxon>Streptophyta</taxon>
        <taxon>Embryophyta</taxon>
        <taxon>Tracheophyta</taxon>
        <taxon>Spermatophyta</taxon>
        <taxon>Magnoliopsida</taxon>
        <taxon>eudicotyledons</taxon>
        <taxon>Gunneridae</taxon>
        <taxon>Pentapetalae</taxon>
        <taxon>Caryophyllales</taxon>
        <taxon>Nepenthaceae</taxon>
        <taxon>Nepenthes</taxon>
    </lineage>
</organism>
<name>A0AAD3T039_NEPGR</name>
<gene>
    <name evidence="1" type="ORF">Nepgr_022354</name>
</gene>
<reference evidence="1" key="1">
    <citation type="submission" date="2023-05" db="EMBL/GenBank/DDBJ databases">
        <title>Nepenthes gracilis genome sequencing.</title>
        <authorList>
            <person name="Fukushima K."/>
        </authorList>
    </citation>
    <scope>NUCLEOTIDE SEQUENCE</scope>
    <source>
        <strain evidence="1">SING2019-196</strain>
    </source>
</reference>
<evidence type="ECO:0000313" key="2">
    <source>
        <dbReference type="Proteomes" id="UP001279734"/>
    </source>
</evidence>
<dbReference type="Proteomes" id="UP001279734">
    <property type="component" value="Unassembled WGS sequence"/>
</dbReference>
<proteinExistence type="predicted"/>
<dbReference type="EMBL" id="BSYO01000022">
    <property type="protein sequence ID" value="GMH20513.1"/>
    <property type="molecule type" value="Genomic_DNA"/>
</dbReference>
<protein>
    <submittedName>
        <fullName evidence="1">Uncharacterized protein</fullName>
    </submittedName>
</protein>
<keyword evidence="2" id="KW-1185">Reference proteome</keyword>
<accession>A0AAD3T039</accession>
<dbReference type="AlphaFoldDB" id="A0AAD3T039"/>
<comment type="caution">
    <text evidence="1">The sequence shown here is derived from an EMBL/GenBank/DDBJ whole genome shotgun (WGS) entry which is preliminary data.</text>
</comment>
<evidence type="ECO:0000313" key="1">
    <source>
        <dbReference type="EMBL" id="GMH20513.1"/>
    </source>
</evidence>
<sequence length="82" mass="9151">MDEVCYEKSSKKGYKEPITFLEDRKWGGGGESLFRENEITFCCSCCCCRCRRGGEDRVSDQIGSRGSSARATGVRLPCGFHL</sequence>